<sequence>MKPISVYHVDAFTQKPFEGNPAGVVPDAGSLTVTQMQKIANQLRLPETAFLMPPTDPKADFRIRYFTPQEEIPFCGHATVGSVWLLAHEYGWANRADHVTLETNVGLIPVHWELSESNAGKVTMTQISPQVKEAPFVDPSELADLIGLDADQLDDRYPIKLAFTGNWTLIVPVKTHQAVDASKPNMDAMALYNRKFSISNTHLFTFDAKPGFDLYTRDFAPSIGIPEDPVTGAANGALAGYLALEKIIGPETTRLKIGQGDALGRPGMLYVTAQSSDGDVVIQVGGYAHVTIEGTLRMEGLS</sequence>
<evidence type="ECO:0000313" key="4">
    <source>
        <dbReference type="EMBL" id="AYQ72389.1"/>
    </source>
</evidence>
<reference evidence="4 5" key="1">
    <citation type="submission" date="2018-10" db="EMBL/GenBank/DDBJ databases">
        <title>Genome Sequence of Cohnella sp.</title>
        <authorList>
            <person name="Srinivasan S."/>
            <person name="Kim M.K."/>
        </authorList>
    </citation>
    <scope>NUCLEOTIDE SEQUENCE [LARGE SCALE GENOMIC DNA]</scope>
    <source>
        <strain evidence="4 5">18JY8-7</strain>
    </source>
</reference>
<accession>A0A3G3JXZ4</accession>
<feature type="active site" evidence="3">
    <location>
        <position position="47"/>
    </location>
</feature>
<keyword evidence="2" id="KW-0413">Isomerase</keyword>
<evidence type="ECO:0000256" key="3">
    <source>
        <dbReference type="PIRSR" id="PIRSR016184-1"/>
    </source>
</evidence>
<dbReference type="PANTHER" id="PTHR13774:SF39">
    <property type="entry name" value="BIOSYNTHESIS PROTEIN, PUTATIVE-RELATED"/>
    <property type="match status" value="1"/>
</dbReference>
<evidence type="ECO:0000256" key="1">
    <source>
        <dbReference type="ARBA" id="ARBA00008270"/>
    </source>
</evidence>
<dbReference type="SUPFAM" id="SSF54506">
    <property type="entry name" value="Diaminopimelate epimerase-like"/>
    <property type="match status" value="1"/>
</dbReference>
<organism evidence="4 5">
    <name type="scientific">Cohnella candidum</name>
    <dbReference type="NCBI Taxonomy" id="2674991"/>
    <lineage>
        <taxon>Bacteria</taxon>
        <taxon>Bacillati</taxon>
        <taxon>Bacillota</taxon>
        <taxon>Bacilli</taxon>
        <taxon>Bacillales</taxon>
        <taxon>Paenibacillaceae</taxon>
        <taxon>Cohnella</taxon>
    </lineage>
</organism>
<dbReference type="EMBL" id="CP033433">
    <property type="protein sequence ID" value="AYQ72389.1"/>
    <property type="molecule type" value="Genomic_DNA"/>
</dbReference>
<dbReference type="InterPro" id="IPR003719">
    <property type="entry name" value="Phenazine_PhzF-like"/>
</dbReference>
<keyword evidence="5" id="KW-1185">Reference proteome</keyword>
<name>A0A3G3JXZ4_9BACL</name>
<dbReference type="Proteomes" id="UP000269097">
    <property type="component" value="Chromosome"/>
</dbReference>
<dbReference type="GO" id="GO:0005737">
    <property type="term" value="C:cytoplasm"/>
    <property type="evidence" value="ECO:0007669"/>
    <property type="project" value="TreeGrafter"/>
</dbReference>
<dbReference type="NCBIfam" id="TIGR00654">
    <property type="entry name" value="PhzF_family"/>
    <property type="match status" value="1"/>
</dbReference>
<dbReference type="KEGG" id="coh:EAV92_07255"/>
<evidence type="ECO:0000256" key="2">
    <source>
        <dbReference type="ARBA" id="ARBA00023235"/>
    </source>
</evidence>
<dbReference type="Pfam" id="PF02567">
    <property type="entry name" value="PhzC-PhzF"/>
    <property type="match status" value="1"/>
</dbReference>
<dbReference type="RefSeq" id="WP_123040449.1">
    <property type="nucleotide sequence ID" value="NZ_CP033433.1"/>
</dbReference>
<gene>
    <name evidence="4" type="ORF">EAV92_07255</name>
</gene>
<dbReference type="Gene3D" id="3.10.310.10">
    <property type="entry name" value="Diaminopimelate Epimerase, Chain A, domain 1"/>
    <property type="match status" value="2"/>
</dbReference>
<proteinExistence type="inferred from homology"/>
<dbReference type="AlphaFoldDB" id="A0A3G3JXZ4"/>
<dbReference type="PANTHER" id="PTHR13774">
    <property type="entry name" value="PHENAZINE BIOSYNTHESIS PROTEIN"/>
    <property type="match status" value="1"/>
</dbReference>
<dbReference type="PIRSF" id="PIRSF016184">
    <property type="entry name" value="PhzC_PhzF"/>
    <property type="match status" value="1"/>
</dbReference>
<protein>
    <submittedName>
        <fullName evidence="4">PhzF family phenazine biosynthesis protein</fullName>
    </submittedName>
</protein>
<dbReference type="GO" id="GO:0016853">
    <property type="term" value="F:isomerase activity"/>
    <property type="evidence" value="ECO:0007669"/>
    <property type="project" value="UniProtKB-KW"/>
</dbReference>
<comment type="similarity">
    <text evidence="1">Belongs to the PhzF family.</text>
</comment>
<evidence type="ECO:0000313" key="5">
    <source>
        <dbReference type="Proteomes" id="UP000269097"/>
    </source>
</evidence>